<comment type="caution">
    <text evidence="4">The sequence shown here is derived from an EMBL/GenBank/DDBJ whole genome shotgun (WGS) entry which is preliminary data.</text>
</comment>
<dbReference type="Gene3D" id="2.40.110.10">
    <property type="entry name" value="Butyryl-CoA Dehydrogenase, subunit A, domain 2"/>
    <property type="match status" value="1"/>
</dbReference>
<dbReference type="RefSeq" id="WP_133907958.1">
    <property type="nucleotide sequence ID" value="NZ_SOCP01000021.1"/>
</dbReference>
<evidence type="ECO:0000259" key="2">
    <source>
        <dbReference type="Pfam" id="PF02771"/>
    </source>
</evidence>
<dbReference type="Gene3D" id="1.20.140.10">
    <property type="entry name" value="Butyryl-CoA Dehydrogenase, subunit A, domain 3"/>
    <property type="match status" value="1"/>
</dbReference>
<feature type="domain" description="Acyl-CoA dehydrogenase C-terminal" evidence="3">
    <location>
        <begin position="234"/>
        <end position="360"/>
    </location>
</feature>
<dbReference type="EMBL" id="SOCP01000021">
    <property type="protein sequence ID" value="TDV41016.1"/>
    <property type="molecule type" value="Genomic_DNA"/>
</dbReference>
<dbReference type="Pfam" id="PF02771">
    <property type="entry name" value="Acyl-CoA_dh_N"/>
    <property type="match status" value="1"/>
</dbReference>
<dbReference type="Gene3D" id="1.10.540.10">
    <property type="entry name" value="Acyl-CoA dehydrogenase/oxidase, N-terminal domain"/>
    <property type="match status" value="1"/>
</dbReference>
<evidence type="ECO:0000313" key="4">
    <source>
        <dbReference type="EMBL" id="TDV41016.1"/>
    </source>
</evidence>
<keyword evidence="5" id="KW-1185">Reference proteome</keyword>
<evidence type="ECO:0000256" key="1">
    <source>
        <dbReference type="ARBA" id="ARBA00023002"/>
    </source>
</evidence>
<organism evidence="4 5">
    <name type="scientific">Actinophytocola oryzae</name>
    <dbReference type="NCBI Taxonomy" id="502181"/>
    <lineage>
        <taxon>Bacteria</taxon>
        <taxon>Bacillati</taxon>
        <taxon>Actinomycetota</taxon>
        <taxon>Actinomycetes</taxon>
        <taxon>Pseudonocardiales</taxon>
        <taxon>Pseudonocardiaceae</taxon>
    </lineage>
</organism>
<name>A0A4R7V0T5_9PSEU</name>
<dbReference type="SUPFAM" id="SSF47203">
    <property type="entry name" value="Acyl-CoA dehydrogenase C-terminal domain-like"/>
    <property type="match status" value="1"/>
</dbReference>
<proteinExistence type="predicted"/>
<sequence length="395" mass="43174">MSLLHVSQEFDELTRRIDDIAPVLRAEAEKSEALRRPTDEVVRALKTTGVLRIGIPEELGGYEFSPTQVVRAIERLSYHDASVGWAVMALQMVTGCTASYLGAEAVADLYEDVPAGRHAVLAGQGTRLGTAERVDGGYRINGHWGFASGIPLATHIHTAAFCAETGQALVFSFPKEKARLIDNWDVLGLRATHSIDYACEDVYVPATHVFEATTTDNRHGGAIYRMGLVNLAVICHTGWALGVGRRMLDELRSLVAGKTGTHNASVDTGYFHAAYAEAEARYRAARAWAMELWADNEKTLDSGDLLSTGQETLTRLMLNNTTWSVQSVGQTVYQWAATTALRRGDLQRYYRDLNSGTQHITSGPVLLQNCGKALAGLAPDAHWEFLDLVSPKENA</sequence>
<dbReference type="InterPro" id="IPR009100">
    <property type="entry name" value="AcylCoA_DH/oxidase_NM_dom_sf"/>
</dbReference>
<reference evidence="4 5" key="1">
    <citation type="submission" date="2019-03" db="EMBL/GenBank/DDBJ databases">
        <title>Genomic Encyclopedia of Archaeal and Bacterial Type Strains, Phase II (KMG-II): from individual species to whole genera.</title>
        <authorList>
            <person name="Goeker M."/>
        </authorList>
    </citation>
    <scope>NUCLEOTIDE SEQUENCE [LARGE SCALE GENOMIC DNA]</scope>
    <source>
        <strain evidence="4 5">DSM 45499</strain>
    </source>
</reference>
<feature type="domain" description="Acyl-CoA dehydrogenase/oxidase N-terminal" evidence="2">
    <location>
        <begin position="27"/>
        <end position="105"/>
    </location>
</feature>
<gene>
    <name evidence="4" type="ORF">CLV71_12182</name>
</gene>
<evidence type="ECO:0000313" key="5">
    <source>
        <dbReference type="Proteomes" id="UP000294927"/>
    </source>
</evidence>
<dbReference type="OrthoDB" id="3402961at2"/>
<dbReference type="InterPro" id="IPR013786">
    <property type="entry name" value="AcylCoA_DH/ox_N"/>
</dbReference>
<dbReference type="Proteomes" id="UP000294927">
    <property type="component" value="Unassembled WGS sequence"/>
</dbReference>
<dbReference type="InterPro" id="IPR037069">
    <property type="entry name" value="AcylCoA_DH/ox_N_sf"/>
</dbReference>
<keyword evidence="1" id="KW-0560">Oxidoreductase</keyword>
<dbReference type="GO" id="GO:0003995">
    <property type="term" value="F:acyl-CoA dehydrogenase activity"/>
    <property type="evidence" value="ECO:0007669"/>
    <property type="project" value="TreeGrafter"/>
</dbReference>
<accession>A0A4R7V0T5</accession>
<dbReference type="PIRSF" id="PIRSF016578">
    <property type="entry name" value="HsaA"/>
    <property type="match status" value="1"/>
</dbReference>
<dbReference type="InterPro" id="IPR036250">
    <property type="entry name" value="AcylCo_DH-like_C"/>
</dbReference>
<dbReference type="PANTHER" id="PTHR43884">
    <property type="entry name" value="ACYL-COA DEHYDROGENASE"/>
    <property type="match status" value="1"/>
</dbReference>
<dbReference type="Pfam" id="PF08028">
    <property type="entry name" value="Acyl-CoA_dh_2"/>
    <property type="match status" value="1"/>
</dbReference>
<dbReference type="PANTHER" id="PTHR43884:SF12">
    <property type="entry name" value="ISOVALERYL-COA DEHYDROGENASE, MITOCHONDRIAL-RELATED"/>
    <property type="match status" value="1"/>
</dbReference>
<evidence type="ECO:0000259" key="3">
    <source>
        <dbReference type="Pfam" id="PF08028"/>
    </source>
</evidence>
<protein>
    <submittedName>
        <fullName evidence="4">Alkylation response protein AidB-like acyl-CoA dehydrogenase</fullName>
    </submittedName>
</protein>
<dbReference type="AlphaFoldDB" id="A0A4R7V0T5"/>
<dbReference type="InterPro" id="IPR013107">
    <property type="entry name" value="Acyl-CoA_DH_C"/>
</dbReference>
<dbReference type="SUPFAM" id="SSF56645">
    <property type="entry name" value="Acyl-CoA dehydrogenase NM domain-like"/>
    <property type="match status" value="1"/>
</dbReference>
<dbReference type="GO" id="GO:0050660">
    <property type="term" value="F:flavin adenine dinucleotide binding"/>
    <property type="evidence" value="ECO:0007669"/>
    <property type="project" value="InterPro"/>
</dbReference>
<dbReference type="InterPro" id="IPR046373">
    <property type="entry name" value="Acyl-CoA_Oxase/DH_mid-dom_sf"/>
</dbReference>